<dbReference type="PROSITE" id="PS50887">
    <property type="entry name" value="GGDEF"/>
    <property type="match status" value="1"/>
</dbReference>
<proteinExistence type="predicted"/>
<evidence type="ECO:0000256" key="2">
    <source>
        <dbReference type="SAM" id="Phobius"/>
    </source>
</evidence>
<keyword evidence="2" id="KW-0812">Transmembrane</keyword>
<dbReference type="AlphaFoldDB" id="A0A6L5GQC2"/>
<feature type="transmembrane region" description="Helical" evidence="2">
    <location>
        <begin position="166"/>
        <end position="185"/>
    </location>
</feature>
<evidence type="ECO:0000313" key="5">
    <source>
        <dbReference type="Proteomes" id="UP000473648"/>
    </source>
</evidence>
<protein>
    <submittedName>
        <fullName evidence="4">GGDEF domain-containing protein</fullName>
    </submittedName>
</protein>
<feature type="transmembrane region" description="Helical" evidence="2">
    <location>
        <begin position="112"/>
        <end position="129"/>
    </location>
</feature>
<comment type="caution">
    <text evidence="4">The sequence shown here is derived from an EMBL/GenBank/DDBJ whole genome shotgun (WGS) entry which is preliminary data.</text>
</comment>
<accession>A0A6L5GQC2</accession>
<dbReference type="InterPro" id="IPR029787">
    <property type="entry name" value="Nucleotide_cyclase"/>
</dbReference>
<feature type="transmembrane region" description="Helical" evidence="2">
    <location>
        <begin position="89"/>
        <end position="106"/>
    </location>
</feature>
<keyword evidence="5" id="KW-1185">Reference proteome</keyword>
<feature type="region of interest" description="Disordered" evidence="1">
    <location>
        <begin position="349"/>
        <end position="388"/>
    </location>
</feature>
<dbReference type="EMBL" id="VOGB01000004">
    <property type="protein sequence ID" value="MQM72441.1"/>
    <property type="molecule type" value="Genomic_DNA"/>
</dbReference>
<dbReference type="GO" id="GO:1902201">
    <property type="term" value="P:negative regulation of bacterial-type flagellum-dependent cell motility"/>
    <property type="evidence" value="ECO:0007669"/>
    <property type="project" value="TreeGrafter"/>
</dbReference>
<keyword evidence="2" id="KW-0472">Membrane</keyword>
<dbReference type="SUPFAM" id="SSF55073">
    <property type="entry name" value="Nucleotide cyclase"/>
    <property type="match status" value="1"/>
</dbReference>
<keyword evidence="2" id="KW-1133">Transmembrane helix</keyword>
<dbReference type="PANTHER" id="PTHR45138">
    <property type="entry name" value="REGULATORY COMPONENTS OF SENSORY TRANSDUCTION SYSTEM"/>
    <property type="match status" value="1"/>
</dbReference>
<dbReference type="Gene3D" id="3.30.70.270">
    <property type="match status" value="1"/>
</dbReference>
<dbReference type="GO" id="GO:0043709">
    <property type="term" value="P:cell adhesion involved in single-species biofilm formation"/>
    <property type="evidence" value="ECO:0007669"/>
    <property type="project" value="TreeGrafter"/>
</dbReference>
<feature type="compositionally biased region" description="Basic and acidic residues" evidence="1">
    <location>
        <begin position="375"/>
        <end position="388"/>
    </location>
</feature>
<evidence type="ECO:0000256" key="1">
    <source>
        <dbReference type="SAM" id="MobiDB-lite"/>
    </source>
</evidence>
<dbReference type="InterPro" id="IPR050469">
    <property type="entry name" value="Diguanylate_Cyclase"/>
</dbReference>
<feature type="transmembrane region" description="Helical" evidence="2">
    <location>
        <begin position="49"/>
        <end position="69"/>
    </location>
</feature>
<dbReference type="PANTHER" id="PTHR45138:SF9">
    <property type="entry name" value="DIGUANYLATE CYCLASE DGCM-RELATED"/>
    <property type="match status" value="1"/>
</dbReference>
<dbReference type="GO" id="GO:0005886">
    <property type="term" value="C:plasma membrane"/>
    <property type="evidence" value="ECO:0007669"/>
    <property type="project" value="TreeGrafter"/>
</dbReference>
<dbReference type="InterPro" id="IPR043128">
    <property type="entry name" value="Rev_trsase/Diguanyl_cyclase"/>
</dbReference>
<sequence>MRDPRLRIDFYYQNLSLSVIAAFLICLLAVIGLIGTFSPFSSGYILPQINATNAYIVILAVNLAFMVRLGAELDHFHERKDAAKRAVRVFNWFTGIDMIMAIISIFSTQADSSFFFEYILITSIIFLVPNAEVRTQVRNTVINIAAMALVLAAVRHTVAWQDAVDIAILHLLCGLVNWFRLLNFLRAEKAKFALEKKTDEFYQDSRTDGLTGLLNRTALRSDFPDFIGQKLCVALVDLDHFKQYNDTYGHAYGDKVLIKTSGSMKRVFKGEADHCYRYGGDELLIISAEPEVNRFAQKLNVFKADCTEERGGVRVTCSIGYAAGTPHSEAELRAFIQTADNYLYRAKSEGTGAIEGDRPESRQGPVSSAHRAKRNSSDLHQTENERSK</sequence>
<dbReference type="SMART" id="SM00267">
    <property type="entry name" value="GGDEF"/>
    <property type="match status" value="1"/>
</dbReference>
<dbReference type="GO" id="GO:0052621">
    <property type="term" value="F:diguanylate cyclase activity"/>
    <property type="evidence" value="ECO:0007669"/>
    <property type="project" value="TreeGrafter"/>
</dbReference>
<reference evidence="4" key="1">
    <citation type="journal article" date="2020" name="Appl. Environ. Microbiol.">
        <title>Medium-Chain Fatty Acid Synthesis by 'Candidatus Weimeria bifida' gen. nov., sp. nov., and 'Candidatus Pseudoramibacter fermentans' sp. nov.</title>
        <authorList>
            <person name="Scarborough M.J."/>
            <person name="Myers K.S."/>
            <person name="Donohue T.J."/>
            <person name="Noguera D.R."/>
        </authorList>
    </citation>
    <scope>NUCLEOTIDE SEQUENCE</scope>
    <source>
        <strain evidence="4">EUB1.1</strain>
    </source>
</reference>
<feature type="domain" description="GGDEF" evidence="3">
    <location>
        <begin position="229"/>
        <end position="359"/>
    </location>
</feature>
<name>A0A6L5GQC2_9FIRM</name>
<evidence type="ECO:0000259" key="3">
    <source>
        <dbReference type="PROSITE" id="PS50887"/>
    </source>
</evidence>
<dbReference type="CDD" id="cd01949">
    <property type="entry name" value="GGDEF"/>
    <property type="match status" value="1"/>
</dbReference>
<dbReference type="Proteomes" id="UP000473648">
    <property type="component" value="Unassembled WGS sequence"/>
</dbReference>
<gene>
    <name evidence="4" type="ORF">FRC53_03225</name>
</gene>
<dbReference type="Pfam" id="PF00990">
    <property type="entry name" value="GGDEF"/>
    <property type="match status" value="1"/>
</dbReference>
<dbReference type="InterPro" id="IPR000160">
    <property type="entry name" value="GGDEF_dom"/>
</dbReference>
<feature type="transmembrane region" description="Helical" evidence="2">
    <location>
        <begin position="141"/>
        <end position="160"/>
    </location>
</feature>
<feature type="transmembrane region" description="Helical" evidence="2">
    <location>
        <begin position="12"/>
        <end position="37"/>
    </location>
</feature>
<evidence type="ECO:0000313" key="4">
    <source>
        <dbReference type="EMBL" id="MQM72441.1"/>
    </source>
</evidence>
<organism evidence="4 5">
    <name type="scientific">Candidatus Pseudoramibacter fermentans</name>
    <dbReference type="NCBI Taxonomy" id="2594427"/>
    <lineage>
        <taxon>Bacteria</taxon>
        <taxon>Bacillati</taxon>
        <taxon>Bacillota</taxon>
        <taxon>Clostridia</taxon>
        <taxon>Eubacteriales</taxon>
        <taxon>Eubacteriaceae</taxon>
        <taxon>Pseudoramibacter</taxon>
    </lineage>
</organism>
<dbReference type="NCBIfam" id="TIGR00254">
    <property type="entry name" value="GGDEF"/>
    <property type="match status" value="1"/>
</dbReference>